<dbReference type="PROSITE" id="PS50222">
    <property type="entry name" value="EF_HAND_2"/>
    <property type="match status" value="1"/>
</dbReference>
<evidence type="ECO:0000256" key="2">
    <source>
        <dbReference type="SAM" id="MobiDB-lite"/>
    </source>
</evidence>
<dbReference type="OMA" id="WHTEELE"/>
<dbReference type="InterPro" id="IPR002048">
    <property type="entry name" value="EF_hand_dom"/>
</dbReference>
<protein>
    <recommendedName>
        <fullName evidence="3">EF-hand domain-containing protein</fullName>
    </recommendedName>
</protein>
<keyword evidence="1" id="KW-0175">Coiled coil</keyword>
<sequence length="333" mass="39403">MEEQKKRKGRKLGSTRRSKVQQHVPAEKRPDSTANAEEEDAFFADIMEKVRNVLFEDDNGSSVFITRNDMEKVSNSIFWSTEELELLFDELNNEGKGYLTFEQFTLGLRNHISSDKNPWNQKRKRKSTKRISEITNLPSIEEAESEERKQFMSFMEHLGAHNIFEDETEIWKLWTKLGRDEPHLLGNLEELLAKVMSQIKEARKEKETLEMVLKKRISDHDQEVQRLEQQIHAERERLINERDDRSNIRSMELNKMIEVKNKEVQQLVAIQDELEKELQNLRSTQQIAKTENEKLEHQLEKIRDQLSEAQGCLSEMKHKVAYSDSLRYEEVMK</sequence>
<feature type="region of interest" description="Disordered" evidence="2">
    <location>
        <begin position="1"/>
        <end position="37"/>
    </location>
</feature>
<evidence type="ECO:0000313" key="5">
    <source>
        <dbReference type="Proteomes" id="UP000694892"/>
    </source>
</evidence>
<proteinExistence type="predicted"/>
<evidence type="ECO:0000259" key="3">
    <source>
        <dbReference type="PROSITE" id="PS50222"/>
    </source>
</evidence>
<dbReference type="GO" id="GO:0005509">
    <property type="term" value="F:calcium ion binding"/>
    <property type="evidence" value="ECO:0007669"/>
    <property type="project" value="InterPro"/>
</dbReference>
<dbReference type="EMBL" id="CM004469">
    <property type="protein sequence ID" value="OCT91639.1"/>
    <property type="molecule type" value="Genomic_DNA"/>
</dbReference>
<organism evidence="4 5">
    <name type="scientific">Xenopus laevis</name>
    <name type="common">African clawed frog</name>
    <dbReference type="NCBI Taxonomy" id="8355"/>
    <lineage>
        <taxon>Eukaryota</taxon>
        <taxon>Metazoa</taxon>
        <taxon>Chordata</taxon>
        <taxon>Craniata</taxon>
        <taxon>Vertebrata</taxon>
        <taxon>Euteleostomi</taxon>
        <taxon>Amphibia</taxon>
        <taxon>Batrachia</taxon>
        <taxon>Anura</taxon>
        <taxon>Pipoidea</taxon>
        <taxon>Pipidae</taxon>
        <taxon>Xenopodinae</taxon>
        <taxon>Xenopus</taxon>
        <taxon>Xenopus</taxon>
    </lineage>
</organism>
<feature type="compositionally biased region" description="Basic residues" evidence="2">
    <location>
        <begin position="1"/>
        <end position="20"/>
    </location>
</feature>
<evidence type="ECO:0000256" key="1">
    <source>
        <dbReference type="SAM" id="Coils"/>
    </source>
</evidence>
<evidence type="ECO:0000313" key="4">
    <source>
        <dbReference type="EMBL" id="OCT91639.1"/>
    </source>
</evidence>
<dbReference type="AlphaFoldDB" id="A0A974HV97"/>
<dbReference type="SUPFAM" id="SSF47473">
    <property type="entry name" value="EF-hand"/>
    <property type="match status" value="1"/>
</dbReference>
<reference evidence="5" key="1">
    <citation type="journal article" date="2016" name="Nature">
        <title>Genome evolution in the allotetraploid frog Xenopus laevis.</title>
        <authorList>
            <person name="Session A.M."/>
            <person name="Uno Y."/>
            <person name="Kwon T."/>
            <person name="Chapman J.A."/>
            <person name="Toyoda A."/>
            <person name="Takahashi S."/>
            <person name="Fukui A."/>
            <person name="Hikosaka A."/>
            <person name="Suzuki A."/>
            <person name="Kondo M."/>
            <person name="van Heeringen S.J."/>
            <person name="Quigley I."/>
            <person name="Heinz S."/>
            <person name="Ogino H."/>
            <person name="Ochi H."/>
            <person name="Hellsten U."/>
            <person name="Lyons J.B."/>
            <person name="Simakov O."/>
            <person name="Putnam N."/>
            <person name="Stites J."/>
            <person name="Kuroki Y."/>
            <person name="Tanaka T."/>
            <person name="Michiue T."/>
            <person name="Watanabe M."/>
            <person name="Bogdanovic O."/>
            <person name="Lister R."/>
            <person name="Georgiou G."/>
            <person name="Paranjpe S.S."/>
            <person name="van Kruijsbergen I."/>
            <person name="Shu S."/>
            <person name="Carlson J."/>
            <person name="Kinoshita T."/>
            <person name="Ohta Y."/>
            <person name="Mawaribuchi S."/>
            <person name="Jenkins J."/>
            <person name="Grimwood J."/>
            <person name="Schmutz J."/>
            <person name="Mitros T."/>
            <person name="Mozaffari S.V."/>
            <person name="Suzuki Y."/>
            <person name="Haramoto Y."/>
            <person name="Yamamoto T.S."/>
            <person name="Takagi C."/>
            <person name="Heald R."/>
            <person name="Miller K."/>
            <person name="Haudenschild C."/>
            <person name="Kitzman J."/>
            <person name="Nakayama T."/>
            <person name="Izutsu Y."/>
            <person name="Robert J."/>
            <person name="Fortriede J."/>
            <person name="Burns K."/>
            <person name="Lotay V."/>
            <person name="Karimi K."/>
            <person name="Yasuoka Y."/>
            <person name="Dichmann D.S."/>
            <person name="Flajnik M.F."/>
            <person name="Houston D.W."/>
            <person name="Shendure J."/>
            <person name="DuPasquier L."/>
            <person name="Vize P.D."/>
            <person name="Zorn A.M."/>
            <person name="Ito M."/>
            <person name="Marcotte E.M."/>
            <person name="Wallingford J.B."/>
            <person name="Ito Y."/>
            <person name="Asashima M."/>
            <person name="Ueno N."/>
            <person name="Matsuda Y."/>
            <person name="Veenstra G.J."/>
            <person name="Fujiyama A."/>
            <person name="Harland R.M."/>
            <person name="Taira M."/>
            <person name="Rokhsar D.S."/>
        </authorList>
    </citation>
    <scope>NUCLEOTIDE SEQUENCE [LARGE SCALE GENOMIC DNA]</scope>
    <source>
        <strain evidence="5">J</strain>
    </source>
</reference>
<feature type="coiled-coil region" evidence="1">
    <location>
        <begin position="185"/>
        <end position="319"/>
    </location>
</feature>
<feature type="domain" description="EF-hand" evidence="3">
    <location>
        <begin position="79"/>
        <end position="114"/>
    </location>
</feature>
<accession>A0A974HV97</accession>
<gene>
    <name evidence="4" type="ORF">XELAEV_18014698mg</name>
</gene>
<dbReference type="InterPro" id="IPR011992">
    <property type="entry name" value="EF-hand-dom_pair"/>
</dbReference>
<name>A0A974HV97_XENLA</name>
<dbReference type="Proteomes" id="UP000694892">
    <property type="component" value="Chromosome 2S"/>
</dbReference>